<name>A0A2T3AKG4_9PEZI</name>
<dbReference type="EMBL" id="KZ678380">
    <property type="protein sequence ID" value="PSS01004.1"/>
    <property type="molecule type" value="Genomic_DNA"/>
</dbReference>
<reference evidence="2 3" key="1">
    <citation type="journal article" date="2018" name="Mycol. Prog.">
        <title>Coniella lustricola, a new species from submerged detritus.</title>
        <authorList>
            <person name="Raudabaugh D.B."/>
            <person name="Iturriaga T."/>
            <person name="Carver A."/>
            <person name="Mondo S."/>
            <person name="Pangilinan J."/>
            <person name="Lipzen A."/>
            <person name="He G."/>
            <person name="Amirebrahimi M."/>
            <person name="Grigoriev I.V."/>
            <person name="Miller A.N."/>
        </authorList>
    </citation>
    <scope>NUCLEOTIDE SEQUENCE [LARGE SCALE GENOMIC DNA]</scope>
    <source>
        <strain evidence="2 3">B22-T-1</strain>
    </source>
</reference>
<evidence type="ECO:0000313" key="3">
    <source>
        <dbReference type="Proteomes" id="UP000241462"/>
    </source>
</evidence>
<dbReference type="Proteomes" id="UP000241462">
    <property type="component" value="Unassembled WGS sequence"/>
</dbReference>
<evidence type="ECO:0000313" key="2">
    <source>
        <dbReference type="EMBL" id="PSS01004.1"/>
    </source>
</evidence>
<accession>A0A2T3AKG4</accession>
<evidence type="ECO:0000256" key="1">
    <source>
        <dbReference type="SAM" id="MobiDB-lite"/>
    </source>
</evidence>
<organism evidence="2 3">
    <name type="scientific">Coniella lustricola</name>
    <dbReference type="NCBI Taxonomy" id="2025994"/>
    <lineage>
        <taxon>Eukaryota</taxon>
        <taxon>Fungi</taxon>
        <taxon>Dikarya</taxon>
        <taxon>Ascomycota</taxon>
        <taxon>Pezizomycotina</taxon>
        <taxon>Sordariomycetes</taxon>
        <taxon>Sordariomycetidae</taxon>
        <taxon>Diaporthales</taxon>
        <taxon>Schizoparmaceae</taxon>
        <taxon>Coniella</taxon>
    </lineage>
</organism>
<sequence>MWSRLTSQEHSKRVLAEKRASNRAVRLLQMPLAAQVPCGRQKRPPLRPPGRCLSRPPASRGSGLEEEYRRAHRIEYLHAALQAYATAKSQLASSPRHVEVGLWCLFRTAFFLCLCRSPAPRECACQTPPVPRRHDASVARHTHTPFLSHGPTRPTKHLSFQSQEAIRKCVCGPGTA</sequence>
<dbReference type="InParanoid" id="A0A2T3AKG4"/>
<dbReference type="AlphaFoldDB" id="A0A2T3AKG4"/>
<gene>
    <name evidence="2" type="ORF">BD289DRAFT_286094</name>
</gene>
<proteinExistence type="predicted"/>
<protein>
    <submittedName>
        <fullName evidence="2">Uncharacterized protein</fullName>
    </submittedName>
</protein>
<feature type="region of interest" description="Disordered" evidence="1">
    <location>
        <begin position="38"/>
        <end position="65"/>
    </location>
</feature>
<keyword evidence="3" id="KW-1185">Reference proteome</keyword>